<dbReference type="InterPro" id="IPR034164">
    <property type="entry name" value="Pepsin-like_dom"/>
</dbReference>
<dbReference type="STRING" id="1081109.A0A167YT92"/>
<keyword evidence="8" id="KW-1015">Disulfide bond</keyword>
<evidence type="ECO:0000256" key="9">
    <source>
        <dbReference type="SAM" id="MobiDB-lite"/>
    </source>
</evidence>
<dbReference type="InterPro" id="IPR033121">
    <property type="entry name" value="PEPTIDASE_A1"/>
</dbReference>
<accession>A0A167YT92</accession>
<feature type="chain" id="PRO_5007894817" evidence="10">
    <location>
        <begin position="18"/>
        <end position="479"/>
    </location>
</feature>
<proteinExistence type="inferred from homology"/>
<evidence type="ECO:0000259" key="11">
    <source>
        <dbReference type="PROSITE" id="PS51767"/>
    </source>
</evidence>
<gene>
    <name evidence="12" type="ORF">AAL_06490</name>
</gene>
<keyword evidence="6" id="KW-0865">Zymogen</keyword>
<feature type="active site" evidence="7">
    <location>
        <position position="91"/>
    </location>
</feature>
<dbReference type="Gene3D" id="2.40.70.10">
    <property type="entry name" value="Acid Proteases"/>
    <property type="match status" value="2"/>
</dbReference>
<feature type="region of interest" description="Disordered" evidence="9">
    <location>
        <begin position="428"/>
        <end position="479"/>
    </location>
</feature>
<evidence type="ECO:0000256" key="1">
    <source>
        <dbReference type="ARBA" id="ARBA00007447"/>
    </source>
</evidence>
<feature type="signal peptide" evidence="10">
    <location>
        <begin position="1"/>
        <end position="17"/>
    </location>
</feature>
<organism evidence="12 13">
    <name type="scientific">Moelleriella libera RCEF 2490</name>
    <dbReference type="NCBI Taxonomy" id="1081109"/>
    <lineage>
        <taxon>Eukaryota</taxon>
        <taxon>Fungi</taxon>
        <taxon>Dikarya</taxon>
        <taxon>Ascomycota</taxon>
        <taxon>Pezizomycotina</taxon>
        <taxon>Sordariomycetes</taxon>
        <taxon>Hypocreomycetidae</taxon>
        <taxon>Hypocreales</taxon>
        <taxon>Clavicipitaceae</taxon>
        <taxon>Moelleriella</taxon>
    </lineage>
</organism>
<comment type="caution">
    <text evidence="12">The sequence shown here is derived from an EMBL/GenBank/DDBJ whole genome shotgun (WGS) entry which is preliminary data.</text>
</comment>
<keyword evidence="3 10" id="KW-0732">Signal</keyword>
<dbReference type="EMBL" id="AZGY01000017">
    <property type="protein sequence ID" value="KZZ91736.1"/>
    <property type="molecule type" value="Genomic_DNA"/>
</dbReference>
<dbReference type="GO" id="GO:0006508">
    <property type="term" value="P:proteolysis"/>
    <property type="evidence" value="ECO:0007669"/>
    <property type="project" value="UniProtKB-KW"/>
</dbReference>
<dbReference type="PROSITE" id="PS51767">
    <property type="entry name" value="PEPTIDASE_A1"/>
    <property type="match status" value="1"/>
</dbReference>
<keyword evidence="2" id="KW-0645">Protease</keyword>
<dbReference type="CDD" id="cd05471">
    <property type="entry name" value="pepsin_like"/>
    <property type="match status" value="1"/>
</dbReference>
<dbReference type="AlphaFoldDB" id="A0A167YT92"/>
<evidence type="ECO:0000256" key="10">
    <source>
        <dbReference type="SAM" id="SignalP"/>
    </source>
</evidence>
<dbReference type="PANTHER" id="PTHR47965:SF12">
    <property type="entry name" value="ASPARTIC PROTEINASE 3-RELATED"/>
    <property type="match status" value="1"/>
</dbReference>
<evidence type="ECO:0000313" key="12">
    <source>
        <dbReference type="EMBL" id="KZZ91736.1"/>
    </source>
</evidence>
<keyword evidence="4" id="KW-0064">Aspartyl protease</keyword>
<dbReference type="PRINTS" id="PR00792">
    <property type="entry name" value="PEPSIN"/>
</dbReference>
<reference evidence="12 13" key="1">
    <citation type="journal article" date="2016" name="Genome Biol. Evol.">
        <title>Divergent and convergent evolution of fungal pathogenicity.</title>
        <authorList>
            <person name="Shang Y."/>
            <person name="Xiao G."/>
            <person name="Zheng P."/>
            <person name="Cen K."/>
            <person name="Zhan S."/>
            <person name="Wang C."/>
        </authorList>
    </citation>
    <scope>NUCLEOTIDE SEQUENCE [LARGE SCALE GENOMIC DNA]</scope>
    <source>
        <strain evidence="12 13">RCEF 2490</strain>
    </source>
</reference>
<dbReference type="GO" id="GO:0031505">
    <property type="term" value="P:fungal-type cell wall organization"/>
    <property type="evidence" value="ECO:0007669"/>
    <property type="project" value="TreeGrafter"/>
</dbReference>
<dbReference type="OrthoDB" id="771136at2759"/>
<dbReference type="PANTHER" id="PTHR47965">
    <property type="entry name" value="ASPARTYL PROTEASE-RELATED"/>
    <property type="match status" value="1"/>
</dbReference>
<name>A0A167YT92_9HYPO</name>
<feature type="domain" description="Peptidase A1" evidence="11">
    <location>
        <begin position="73"/>
        <end position="397"/>
    </location>
</feature>
<keyword evidence="5" id="KW-0378">Hydrolase</keyword>
<feature type="active site" evidence="7">
    <location>
        <position position="289"/>
    </location>
</feature>
<dbReference type="Pfam" id="PF00026">
    <property type="entry name" value="Asp"/>
    <property type="match status" value="1"/>
</dbReference>
<evidence type="ECO:0000256" key="6">
    <source>
        <dbReference type="ARBA" id="ARBA00023145"/>
    </source>
</evidence>
<evidence type="ECO:0000256" key="4">
    <source>
        <dbReference type="ARBA" id="ARBA00022750"/>
    </source>
</evidence>
<dbReference type="GO" id="GO:0005576">
    <property type="term" value="C:extracellular region"/>
    <property type="evidence" value="ECO:0007669"/>
    <property type="project" value="TreeGrafter"/>
</dbReference>
<dbReference type="GO" id="GO:0004190">
    <property type="term" value="F:aspartic-type endopeptidase activity"/>
    <property type="evidence" value="ECO:0007669"/>
    <property type="project" value="UniProtKB-KW"/>
</dbReference>
<evidence type="ECO:0000256" key="2">
    <source>
        <dbReference type="ARBA" id="ARBA00022670"/>
    </source>
</evidence>
<dbReference type="SUPFAM" id="SSF50630">
    <property type="entry name" value="Acid proteases"/>
    <property type="match status" value="1"/>
</dbReference>
<dbReference type="InterPro" id="IPR001461">
    <property type="entry name" value="Aspartic_peptidase_A1"/>
</dbReference>
<protein>
    <submittedName>
        <fullName evidence="12">Candidapepsin-4</fullName>
    </submittedName>
</protein>
<dbReference type="Proteomes" id="UP000078544">
    <property type="component" value="Unassembled WGS sequence"/>
</dbReference>
<evidence type="ECO:0000256" key="8">
    <source>
        <dbReference type="PIRSR" id="PIRSR601461-2"/>
    </source>
</evidence>
<feature type="compositionally biased region" description="Basic and acidic residues" evidence="9">
    <location>
        <begin position="444"/>
        <end position="462"/>
    </location>
</feature>
<evidence type="ECO:0000256" key="5">
    <source>
        <dbReference type="ARBA" id="ARBA00022801"/>
    </source>
</evidence>
<keyword evidence="13" id="KW-1185">Reference proteome</keyword>
<feature type="disulfide bond" evidence="8">
    <location>
        <begin position="324"/>
        <end position="359"/>
    </location>
</feature>
<evidence type="ECO:0000256" key="3">
    <source>
        <dbReference type="ARBA" id="ARBA00022729"/>
    </source>
</evidence>
<comment type="similarity">
    <text evidence="1">Belongs to the peptidase A1 family.</text>
</comment>
<dbReference type="InterPro" id="IPR021109">
    <property type="entry name" value="Peptidase_aspartic_dom_sf"/>
</dbReference>
<evidence type="ECO:0000256" key="7">
    <source>
        <dbReference type="PIRSR" id="PIRSR601461-1"/>
    </source>
</evidence>
<sequence>MSFSKAFLLLLASNALAAPAKEADIDDGGVLHMPLIQIPVELDSTNSHEKRQAATGLDRWIYDRKGRSPLTALGVVLNVGTPPQKVLVEPDTGSSKLWVPGIGPNESRDPNQVSIFFDPSASKSMKDFEQVDGERYHSTRVEYNVISDHIAVGDVSMGRVKFGVGNMSSPHTNMDRRVGVMGLHPGATKTNVFILDALKARKAIKTRAFSMGVRKEGRGTLAIGGYDASKFTGVLEKIPMVPTKNDHYAVAFKAFSVSTNKGTGPKHSRALFDEKTVENEIEKLTIGIDSGAPAFVIKSAAGSVLERKLRGQWSTASGRLEIPCRLADLGLRFDFVLTDKTTISVPIADFVVSRNNDMCGTVIQRDDEVPTSIWIGGHFLRRSFIVFDPDEKALHIARGADCGSTMMPINGPLSGKIVGKCQDVDMEKDLPAQRAPESSSPPRTEPKLKPDDASGSVDDCKRRVPQSDSTYNVLARLRE</sequence>
<dbReference type="GO" id="GO:0009277">
    <property type="term" value="C:fungal-type cell wall"/>
    <property type="evidence" value="ECO:0007669"/>
    <property type="project" value="TreeGrafter"/>
</dbReference>
<evidence type="ECO:0000313" key="13">
    <source>
        <dbReference type="Proteomes" id="UP000078544"/>
    </source>
</evidence>